<reference evidence="7" key="1">
    <citation type="submission" date="2019-12" db="EMBL/GenBank/DDBJ databases">
        <title>Clostridiaceae gen. nov. sp. nov., isolated from sediment in Xinjiang, China.</title>
        <authorList>
            <person name="Zhang R."/>
        </authorList>
    </citation>
    <scope>NUCLEOTIDE SEQUENCE</scope>
    <source>
        <strain evidence="7">D2Q-11</strain>
    </source>
</reference>
<comment type="similarity">
    <text evidence="2 6">Belongs to the 4-toluene sulfonate uptake permease (TSUP) (TC 2.A.102) family.</text>
</comment>
<organism evidence="7 8">
    <name type="scientific">Anaeromonas frigoriresistens</name>
    <dbReference type="NCBI Taxonomy" id="2683708"/>
    <lineage>
        <taxon>Bacteria</taxon>
        <taxon>Bacillati</taxon>
        <taxon>Bacillota</taxon>
        <taxon>Tissierellia</taxon>
        <taxon>Tissierellales</taxon>
        <taxon>Thermohalobacteraceae</taxon>
        <taxon>Anaeromonas</taxon>
    </lineage>
</organism>
<dbReference type="EMBL" id="WSFT01000053">
    <property type="protein sequence ID" value="MBS4539638.1"/>
    <property type="molecule type" value="Genomic_DNA"/>
</dbReference>
<evidence type="ECO:0000256" key="3">
    <source>
        <dbReference type="ARBA" id="ARBA00022692"/>
    </source>
</evidence>
<proteinExistence type="inferred from homology"/>
<feature type="transmembrane region" description="Helical" evidence="6">
    <location>
        <begin position="69"/>
        <end position="87"/>
    </location>
</feature>
<dbReference type="Pfam" id="PF01925">
    <property type="entry name" value="TauE"/>
    <property type="match status" value="1"/>
</dbReference>
<feature type="transmembrane region" description="Helical" evidence="6">
    <location>
        <begin position="99"/>
        <end position="117"/>
    </location>
</feature>
<keyword evidence="4 6" id="KW-1133">Transmembrane helix</keyword>
<dbReference type="AlphaFoldDB" id="A0A942UW15"/>
<evidence type="ECO:0000256" key="4">
    <source>
        <dbReference type="ARBA" id="ARBA00022989"/>
    </source>
</evidence>
<keyword evidence="6" id="KW-1003">Cell membrane</keyword>
<evidence type="ECO:0000256" key="5">
    <source>
        <dbReference type="ARBA" id="ARBA00023136"/>
    </source>
</evidence>
<keyword evidence="5 6" id="KW-0472">Membrane</keyword>
<feature type="transmembrane region" description="Helical" evidence="6">
    <location>
        <begin position="6"/>
        <end position="37"/>
    </location>
</feature>
<evidence type="ECO:0000313" key="7">
    <source>
        <dbReference type="EMBL" id="MBS4539638.1"/>
    </source>
</evidence>
<comment type="subcellular location">
    <subcellularLocation>
        <location evidence="6">Cell membrane</location>
        <topology evidence="6">Multi-pass membrane protein</topology>
    </subcellularLocation>
    <subcellularLocation>
        <location evidence="1">Membrane</location>
        <topology evidence="1">Multi-pass membrane protein</topology>
    </subcellularLocation>
</comment>
<keyword evidence="3 6" id="KW-0812">Transmembrane</keyword>
<accession>A0A942UW15</accession>
<gene>
    <name evidence="7" type="ORF">GOQ27_14280</name>
</gene>
<comment type="caution">
    <text evidence="7">The sequence shown here is derived from an EMBL/GenBank/DDBJ whole genome shotgun (WGS) entry which is preliminary data.</text>
</comment>
<protein>
    <recommendedName>
        <fullName evidence="6">Probable membrane transporter protein</fullName>
    </recommendedName>
</protein>
<dbReference type="InterPro" id="IPR051598">
    <property type="entry name" value="TSUP/Inactive_protease-like"/>
</dbReference>
<feature type="transmembrane region" description="Helical" evidence="6">
    <location>
        <begin position="44"/>
        <end position="63"/>
    </location>
</feature>
<dbReference type="Proteomes" id="UP000724672">
    <property type="component" value="Unassembled WGS sequence"/>
</dbReference>
<evidence type="ECO:0000313" key="8">
    <source>
        <dbReference type="Proteomes" id="UP000724672"/>
    </source>
</evidence>
<evidence type="ECO:0000256" key="2">
    <source>
        <dbReference type="ARBA" id="ARBA00009142"/>
    </source>
</evidence>
<keyword evidence="8" id="KW-1185">Reference proteome</keyword>
<sequence length="118" mass="12905">MKRTLSLVVIGLITGLVNGLFGAGGGMLIVPSLIYIIHLEEHKAHATAITVILPLCITSTYIYFRNDLINFNIALFVAIGSTIGGYIGARLLKHVPNKILRKAFSILIIYISLRMIIV</sequence>
<evidence type="ECO:0000256" key="1">
    <source>
        <dbReference type="ARBA" id="ARBA00004141"/>
    </source>
</evidence>
<name>A0A942UW15_9FIRM</name>
<evidence type="ECO:0000256" key="6">
    <source>
        <dbReference type="RuleBase" id="RU363041"/>
    </source>
</evidence>
<dbReference type="GO" id="GO:0005886">
    <property type="term" value="C:plasma membrane"/>
    <property type="evidence" value="ECO:0007669"/>
    <property type="project" value="UniProtKB-SubCell"/>
</dbReference>
<dbReference type="InterPro" id="IPR002781">
    <property type="entry name" value="TM_pro_TauE-like"/>
</dbReference>
<dbReference type="PANTHER" id="PTHR43701:SF2">
    <property type="entry name" value="MEMBRANE TRANSPORTER PROTEIN YJNA-RELATED"/>
    <property type="match status" value="1"/>
</dbReference>
<dbReference type="PANTHER" id="PTHR43701">
    <property type="entry name" value="MEMBRANE TRANSPORTER PROTEIN MJ0441-RELATED"/>
    <property type="match status" value="1"/>
</dbReference>
<dbReference type="RefSeq" id="WP_203367560.1">
    <property type="nucleotide sequence ID" value="NZ_WSFT01000053.1"/>
</dbReference>